<dbReference type="InterPro" id="IPR001647">
    <property type="entry name" value="HTH_TetR"/>
</dbReference>
<dbReference type="PANTHER" id="PTHR30055:SF226">
    <property type="entry name" value="HTH-TYPE TRANSCRIPTIONAL REGULATOR PKSA"/>
    <property type="match status" value="1"/>
</dbReference>
<dbReference type="EMBL" id="BAABFR010000002">
    <property type="protein sequence ID" value="GAA4383088.1"/>
    <property type="molecule type" value="Genomic_DNA"/>
</dbReference>
<keyword evidence="5" id="KW-1185">Reference proteome</keyword>
<feature type="domain" description="HTH tetR-type" evidence="3">
    <location>
        <begin position="23"/>
        <end position="83"/>
    </location>
</feature>
<accession>A0ABP8J153</accession>
<dbReference type="PROSITE" id="PS01081">
    <property type="entry name" value="HTH_TETR_1"/>
    <property type="match status" value="1"/>
</dbReference>
<dbReference type="Gene3D" id="1.10.357.10">
    <property type="entry name" value="Tetracycline Repressor, domain 2"/>
    <property type="match status" value="1"/>
</dbReference>
<dbReference type="InterPro" id="IPR009057">
    <property type="entry name" value="Homeodomain-like_sf"/>
</dbReference>
<evidence type="ECO:0000313" key="5">
    <source>
        <dbReference type="Proteomes" id="UP001500635"/>
    </source>
</evidence>
<dbReference type="Proteomes" id="UP001500635">
    <property type="component" value="Unassembled WGS sequence"/>
</dbReference>
<comment type="caution">
    <text evidence="4">The sequence shown here is derived from an EMBL/GenBank/DDBJ whole genome shotgun (WGS) entry which is preliminary data.</text>
</comment>
<dbReference type="PROSITE" id="PS50977">
    <property type="entry name" value="HTH_TETR_2"/>
    <property type="match status" value="1"/>
</dbReference>
<name>A0ABP8J153_9ACTN</name>
<dbReference type="InterPro" id="IPR050109">
    <property type="entry name" value="HTH-type_TetR-like_transc_reg"/>
</dbReference>
<evidence type="ECO:0000256" key="2">
    <source>
        <dbReference type="PROSITE-ProRule" id="PRU00335"/>
    </source>
</evidence>
<feature type="DNA-binding region" description="H-T-H motif" evidence="2">
    <location>
        <begin position="46"/>
        <end position="65"/>
    </location>
</feature>
<dbReference type="RefSeq" id="WP_344989562.1">
    <property type="nucleotide sequence ID" value="NZ_BAABFR010000002.1"/>
</dbReference>
<dbReference type="Gene3D" id="1.10.10.60">
    <property type="entry name" value="Homeodomain-like"/>
    <property type="match status" value="1"/>
</dbReference>
<dbReference type="InterPro" id="IPR023772">
    <property type="entry name" value="DNA-bd_HTH_TetR-type_CS"/>
</dbReference>
<evidence type="ECO:0000259" key="3">
    <source>
        <dbReference type="PROSITE" id="PS50977"/>
    </source>
</evidence>
<protein>
    <recommendedName>
        <fullName evidence="3">HTH tetR-type domain-containing protein</fullName>
    </recommendedName>
</protein>
<dbReference type="SUPFAM" id="SSF46689">
    <property type="entry name" value="Homeodomain-like"/>
    <property type="match status" value="1"/>
</dbReference>
<dbReference type="PANTHER" id="PTHR30055">
    <property type="entry name" value="HTH-TYPE TRANSCRIPTIONAL REGULATOR RUTR"/>
    <property type="match status" value="1"/>
</dbReference>
<proteinExistence type="predicted"/>
<dbReference type="Pfam" id="PF17754">
    <property type="entry name" value="TetR_C_14"/>
    <property type="match status" value="1"/>
</dbReference>
<sequence length="222" mass="23640">MAQQTPKQVSTTKPLGLRERKKLRTRVTLRKVAYELFREQGYDETTVAQIAAAAEVSPATFFRYFPTKEALVVEDDYDAVFLANIGPLDPAKNLAAQILRRGADLFDELDDEARSTELDRARLLGSSPSLRAAQAKEIEQTAAAMERSVLENATGPVDPDAVRAIVGAVVGAAMSLARGGGSLLDPGSVMNPDGMRRLAALFDGGLSASPSASPFSSADSGR</sequence>
<gene>
    <name evidence="4" type="ORF">GCM10023147_01760</name>
</gene>
<dbReference type="InterPro" id="IPR041347">
    <property type="entry name" value="MftR_C"/>
</dbReference>
<evidence type="ECO:0000256" key="1">
    <source>
        <dbReference type="ARBA" id="ARBA00023125"/>
    </source>
</evidence>
<reference evidence="5" key="1">
    <citation type="journal article" date="2019" name="Int. J. Syst. Evol. Microbiol.">
        <title>The Global Catalogue of Microorganisms (GCM) 10K type strain sequencing project: providing services to taxonomists for standard genome sequencing and annotation.</title>
        <authorList>
            <consortium name="The Broad Institute Genomics Platform"/>
            <consortium name="The Broad Institute Genome Sequencing Center for Infectious Disease"/>
            <person name="Wu L."/>
            <person name="Ma J."/>
        </authorList>
    </citation>
    <scope>NUCLEOTIDE SEQUENCE [LARGE SCALE GENOMIC DNA]</scope>
    <source>
        <strain evidence="5">JCM 17688</strain>
    </source>
</reference>
<dbReference type="PRINTS" id="PR00455">
    <property type="entry name" value="HTHTETR"/>
</dbReference>
<organism evidence="4 5">
    <name type="scientific">Tsukamurella soli</name>
    <dbReference type="NCBI Taxonomy" id="644556"/>
    <lineage>
        <taxon>Bacteria</taxon>
        <taxon>Bacillati</taxon>
        <taxon>Actinomycetota</taxon>
        <taxon>Actinomycetes</taxon>
        <taxon>Mycobacteriales</taxon>
        <taxon>Tsukamurellaceae</taxon>
        <taxon>Tsukamurella</taxon>
    </lineage>
</organism>
<dbReference type="Pfam" id="PF00440">
    <property type="entry name" value="TetR_N"/>
    <property type="match status" value="1"/>
</dbReference>
<keyword evidence="1 2" id="KW-0238">DNA-binding</keyword>
<evidence type="ECO:0000313" key="4">
    <source>
        <dbReference type="EMBL" id="GAA4383088.1"/>
    </source>
</evidence>